<dbReference type="SMART" id="SM00382">
    <property type="entry name" value="AAA"/>
    <property type="match status" value="1"/>
</dbReference>
<dbReference type="GO" id="GO:0003677">
    <property type="term" value="F:DNA binding"/>
    <property type="evidence" value="ECO:0007669"/>
    <property type="project" value="InterPro"/>
</dbReference>
<evidence type="ECO:0000313" key="12">
    <source>
        <dbReference type="Proteomes" id="UP000812966"/>
    </source>
</evidence>
<sequence>MYEDVPTPAVKSTPKKSEASPQKKKPVEKDTEKPAAKKRGPSKDERAAEIASLFKCAAARRKKEGVEELDKPPGLPNCLAGLTFVFTGELNSMSREESTEVVKRLGGKVTTSVSGNTTYVVAGEGAGPSKLKKIEELGIRQVSEAEFYDLIRYRPSGGKLTEKQKEAQEKAEKQMKEEAKRMEKEEQATEKAQARKAVVAGREGIAAKRGPALSSQLWTTKYAPKTLKEICGNKGLVEKLGTWLEAWPANYKANWKKPGKDGSGSFAAVLISGPPGIGKTTSAHLVAKLKGYSPIELNASDARSKKLIQNATNVDNASLDGWFAGGGLTKDSAAGLEINSRSCLIMDEVDGMSGGDRGGVGAMNILIKKTRIPIILICNDASTPKMKPLNGTTWPMKFRRPSNTEMRARLMTIAFKEGLKLEASALDTLIESSQSDLRQVLNMLSTWRLSKQAMSFEDGKSLGKESQKYTIMTPFNIVPALIGPYAFSKTSRQTLNDKLDLYFQDFSFVPLFIQENYLKNAPARIPKGDDPESQMKRLECFSKAADAISDGDLIDRMIHGQEQHWSLLPAHGFSSTIRPAYWIYGGSSAAGYNPVSFPAFLGQNSKRQKLARLLGDIQIKMRLKVSGSRDEVRQDYMPLLASKIVLPLTRKDEAADAPESIIPYLDEYYLNKEDWDAFVELGVGEMKGETISSRIPAATKAAFTRAYNKVDHPVAFHRGELLFAGKKGTAPRPDFDEAFDEQEAPAGDEDDADAETPDPNADLGKDKLIKMPKPKRASKATPAASKAPVKRKKKD</sequence>
<dbReference type="GO" id="GO:0006271">
    <property type="term" value="P:DNA strand elongation involved in DNA replication"/>
    <property type="evidence" value="ECO:0007669"/>
    <property type="project" value="UniProtKB-ARBA"/>
</dbReference>
<dbReference type="GO" id="GO:0005663">
    <property type="term" value="C:DNA replication factor C complex"/>
    <property type="evidence" value="ECO:0007669"/>
    <property type="project" value="InterPro"/>
</dbReference>
<dbReference type="Pfam" id="PF00533">
    <property type="entry name" value="BRCT"/>
    <property type="match status" value="1"/>
</dbReference>
<dbReference type="SUPFAM" id="SSF48019">
    <property type="entry name" value="post-AAA+ oligomerization domain-like"/>
    <property type="match status" value="1"/>
</dbReference>
<evidence type="ECO:0000313" key="11">
    <source>
        <dbReference type="EMBL" id="KAG7562255.1"/>
    </source>
</evidence>
<dbReference type="InterPro" id="IPR003593">
    <property type="entry name" value="AAA+_ATPase"/>
</dbReference>
<dbReference type="PROSITE" id="PS50172">
    <property type="entry name" value="BRCT"/>
    <property type="match status" value="1"/>
</dbReference>
<dbReference type="Gene3D" id="3.40.50.300">
    <property type="entry name" value="P-loop containing nucleotide triphosphate hydrolases"/>
    <property type="match status" value="1"/>
</dbReference>
<keyword evidence="4" id="KW-0235">DNA replication</keyword>
<dbReference type="FunFam" id="1.20.272.10:FF:000005">
    <property type="entry name" value="Replication factor C subunit 1"/>
    <property type="match status" value="1"/>
</dbReference>
<dbReference type="InterPro" id="IPR036420">
    <property type="entry name" value="BRCT_dom_sf"/>
</dbReference>
<dbReference type="GO" id="GO:0016887">
    <property type="term" value="F:ATP hydrolysis activity"/>
    <property type="evidence" value="ECO:0007669"/>
    <property type="project" value="InterPro"/>
</dbReference>
<dbReference type="PANTHER" id="PTHR23389:SF6">
    <property type="entry name" value="REPLICATION FACTOR C SUBUNIT 1"/>
    <property type="match status" value="1"/>
</dbReference>
<keyword evidence="5" id="KW-0547">Nucleotide-binding</keyword>
<dbReference type="GO" id="GO:0006281">
    <property type="term" value="P:DNA repair"/>
    <property type="evidence" value="ECO:0007669"/>
    <property type="project" value="InterPro"/>
</dbReference>
<organism evidence="11 12">
    <name type="scientific">Filobasidium floriforme</name>
    <dbReference type="NCBI Taxonomy" id="5210"/>
    <lineage>
        <taxon>Eukaryota</taxon>
        <taxon>Fungi</taxon>
        <taxon>Dikarya</taxon>
        <taxon>Basidiomycota</taxon>
        <taxon>Agaricomycotina</taxon>
        <taxon>Tremellomycetes</taxon>
        <taxon>Filobasidiales</taxon>
        <taxon>Filobasidiaceae</taxon>
        <taxon>Filobasidium</taxon>
    </lineage>
</organism>
<evidence type="ECO:0000259" key="10">
    <source>
        <dbReference type="PROSITE" id="PS50172"/>
    </source>
</evidence>
<feature type="region of interest" description="Disordered" evidence="9">
    <location>
        <begin position="732"/>
        <end position="795"/>
    </location>
</feature>
<feature type="coiled-coil region" evidence="8">
    <location>
        <begin position="161"/>
        <end position="195"/>
    </location>
</feature>
<proteinExistence type="inferred from homology"/>
<dbReference type="SUPFAM" id="SSF52540">
    <property type="entry name" value="P-loop containing nucleoside triphosphate hydrolases"/>
    <property type="match status" value="1"/>
</dbReference>
<dbReference type="GO" id="GO:0005634">
    <property type="term" value="C:nucleus"/>
    <property type="evidence" value="ECO:0007669"/>
    <property type="project" value="UniProtKB-SubCell"/>
</dbReference>
<comment type="caution">
    <text evidence="11">The sequence shown here is derived from an EMBL/GenBank/DDBJ whole genome shotgun (WGS) entry which is preliminary data.</text>
</comment>
<feature type="compositionally biased region" description="Basic and acidic residues" evidence="9">
    <location>
        <begin position="25"/>
        <end position="47"/>
    </location>
</feature>
<dbReference type="GO" id="GO:0003689">
    <property type="term" value="F:DNA clamp loader activity"/>
    <property type="evidence" value="ECO:0007669"/>
    <property type="project" value="InterPro"/>
</dbReference>
<evidence type="ECO:0000256" key="8">
    <source>
        <dbReference type="SAM" id="Coils"/>
    </source>
</evidence>
<dbReference type="FunFam" id="3.40.50.300:FF:000395">
    <property type="entry name" value="Replication factor C subunit 1"/>
    <property type="match status" value="1"/>
</dbReference>
<evidence type="ECO:0000256" key="6">
    <source>
        <dbReference type="ARBA" id="ARBA00022840"/>
    </source>
</evidence>
<keyword evidence="7" id="KW-0539">Nucleus</keyword>
<evidence type="ECO:0000256" key="2">
    <source>
        <dbReference type="ARBA" id="ARBA00006116"/>
    </source>
</evidence>
<evidence type="ECO:0000256" key="3">
    <source>
        <dbReference type="ARBA" id="ARBA00020401"/>
    </source>
</evidence>
<comment type="subcellular location">
    <subcellularLocation>
        <location evidence="1">Nucleus</location>
    </subcellularLocation>
</comment>
<reference evidence="11" key="1">
    <citation type="submission" date="2020-04" db="EMBL/GenBank/DDBJ databases">
        <title>Analysis of mating type loci in Filobasidium floriforme.</title>
        <authorList>
            <person name="Nowrousian M."/>
        </authorList>
    </citation>
    <scope>NUCLEOTIDE SEQUENCE</scope>
    <source>
        <strain evidence="11">CBS 6242</strain>
    </source>
</reference>
<dbReference type="SUPFAM" id="SSF52113">
    <property type="entry name" value="BRCT domain"/>
    <property type="match status" value="1"/>
</dbReference>
<evidence type="ECO:0000256" key="1">
    <source>
        <dbReference type="ARBA" id="ARBA00004123"/>
    </source>
</evidence>
<dbReference type="AlphaFoldDB" id="A0A8K0JPU6"/>
<dbReference type="CDD" id="cd00009">
    <property type="entry name" value="AAA"/>
    <property type="match status" value="1"/>
</dbReference>
<dbReference type="InterPro" id="IPR013725">
    <property type="entry name" value="DNA_replication_fac_RFC1_C"/>
</dbReference>
<dbReference type="Gene3D" id="1.20.272.10">
    <property type="match status" value="1"/>
</dbReference>
<dbReference type="InterPro" id="IPR001357">
    <property type="entry name" value="BRCT_dom"/>
</dbReference>
<dbReference type="InterPro" id="IPR003959">
    <property type="entry name" value="ATPase_AAA_core"/>
</dbReference>
<dbReference type="CDD" id="cd18140">
    <property type="entry name" value="HLD_clamp_RFC"/>
    <property type="match status" value="1"/>
</dbReference>
<dbReference type="InterPro" id="IPR008921">
    <property type="entry name" value="DNA_pol3_clamp-load_cplx_C"/>
</dbReference>
<dbReference type="Gene3D" id="3.40.50.10190">
    <property type="entry name" value="BRCT domain"/>
    <property type="match status" value="1"/>
</dbReference>
<feature type="compositionally biased region" description="Acidic residues" evidence="9">
    <location>
        <begin position="736"/>
        <end position="756"/>
    </location>
</feature>
<accession>A0A8K0JPU6</accession>
<name>A0A8K0JPU6_9TREE</name>
<dbReference type="InterPro" id="IPR027417">
    <property type="entry name" value="P-loop_NTPase"/>
</dbReference>
<keyword evidence="8" id="KW-0175">Coiled coil</keyword>
<protein>
    <recommendedName>
        <fullName evidence="3">Replication factor C subunit 1</fullName>
    </recommendedName>
</protein>
<keyword evidence="6" id="KW-0067">ATP-binding</keyword>
<dbReference type="GO" id="GO:0005524">
    <property type="term" value="F:ATP binding"/>
    <property type="evidence" value="ECO:0007669"/>
    <property type="project" value="UniProtKB-KW"/>
</dbReference>
<dbReference type="Pfam" id="PF25361">
    <property type="entry name" value="AAA_lid_RFC1"/>
    <property type="match status" value="1"/>
</dbReference>
<dbReference type="Gene3D" id="1.10.8.60">
    <property type="match status" value="1"/>
</dbReference>
<gene>
    <name evidence="11" type="ORF">FFLO_02341</name>
</gene>
<feature type="domain" description="BRCT" evidence="10">
    <location>
        <begin position="74"/>
        <end position="154"/>
    </location>
</feature>
<evidence type="ECO:0000256" key="9">
    <source>
        <dbReference type="SAM" id="MobiDB-lite"/>
    </source>
</evidence>
<dbReference type="PANTHER" id="PTHR23389">
    <property type="entry name" value="CHROMOSOME TRANSMISSION FIDELITY FACTOR 18"/>
    <property type="match status" value="1"/>
</dbReference>
<dbReference type="Proteomes" id="UP000812966">
    <property type="component" value="Unassembled WGS sequence"/>
</dbReference>
<evidence type="ECO:0000256" key="7">
    <source>
        <dbReference type="ARBA" id="ARBA00023242"/>
    </source>
</evidence>
<keyword evidence="12" id="KW-1185">Reference proteome</keyword>
<dbReference type="InterPro" id="IPR047854">
    <property type="entry name" value="RFC_lid"/>
</dbReference>
<dbReference type="Pfam" id="PF00004">
    <property type="entry name" value="AAA"/>
    <property type="match status" value="1"/>
</dbReference>
<evidence type="ECO:0000256" key="4">
    <source>
        <dbReference type="ARBA" id="ARBA00022705"/>
    </source>
</evidence>
<dbReference type="FunFam" id="1.10.8.60:FF:000021">
    <property type="entry name" value="Replication factor C subunit 1"/>
    <property type="match status" value="1"/>
</dbReference>
<feature type="region of interest" description="Disordered" evidence="9">
    <location>
        <begin position="1"/>
        <end position="47"/>
    </location>
</feature>
<comment type="similarity">
    <text evidence="2">Belongs to the activator 1 large subunit family.</text>
</comment>
<dbReference type="OrthoDB" id="446168at2759"/>
<dbReference type="Pfam" id="PF08519">
    <property type="entry name" value="RFC1"/>
    <property type="match status" value="1"/>
</dbReference>
<dbReference type="EMBL" id="JABELV010000036">
    <property type="protein sequence ID" value="KAG7562255.1"/>
    <property type="molecule type" value="Genomic_DNA"/>
</dbReference>
<dbReference type="PIRSF" id="PIRSF036578">
    <property type="entry name" value="RFC1"/>
    <property type="match status" value="1"/>
</dbReference>
<evidence type="ECO:0000256" key="5">
    <source>
        <dbReference type="ARBA" id="ARBA00022741"/>
    </source>
</evidence>
<dbReference type="SMART" id="SM00292">
    <property type="entry name" value="BRCT"/>
    <property type="match status" value="1"/>
</dbReference>
<dbReference type="InterPro" id="IPR012178">
    <property type="entry name" value="RFC1"/>
</dbReference>